<keyword evidence="2" id="KW-1185">Reference proteome</keyword>
<dbReference type="EMBL" id="JBBWWR010000017">
    <property type="protein sequence ID" value="KAK8945551.1"/>
    <property type="molecule type" value="Genomic_DNA"/>
</dbReference>
<accession>A0ABR2LPE7</accession>
<evidence type="ECO:0000313" key="1">
    <source>
        <dbReference type="EMBL" id="KAK8945551.1"/>
    </source>
</evidence>
<evidence type="ECO:0000313" key="2">
    <source>
        <dbReference type="Proteomes" id="UP001412067"/>
    </source>
</evidence>
<name>A0ABR2LPE7_9ASPA</name>
<gene>
    <name evidence="1" type="ORF">KSP40_PGU009538</name>
</gene>
<comment type="caution">
    <text evidence="1">The sequence shown here is derived from an EMBL/GenBank/DDBJ whole genome shotgun (WGS) entry which is preliminary data.</text>
</comment>
<organism evidence="1 2">
    <name type="scientific">Platanthera guangdongensis</name>
    <dbReference type="NCBI Taxonomy" id="2320717"/>
    <lineage>
        <taxon>Eukaryota</taxon>
        <taxon>Viridiplantae</taxon>
        <taxon>Streptophyta</taxon>
        <taxon>Embryophyta</taxon>
        <taxon>Tracheophyta</taxon>
        <taxon>Spermatophyta</taxon>
        <taxon>Magnoliopsida</taxon>
        <taxon>Liliopsida</taxon>
        <taxon>Asparagales</taxon>
        <taxon>Orchidaceae</taxon>
        <taxon>Orchidoideae</taxon>
        <taxon>Orchideae</taxon>
        <taxon>Orchidinae</taxon>
        <taxon>Platanthera</taxon>
    </lineage>
</organism>
<reference evidence="1 2" key="1">
    <citation type="journal article" date="2022" name="Nat. Plants">
        <title>Genomes of leafy and leafless Platanthera orchids illuminate the evolution of mycoheterotrophy.</title>
        <authorList>
            <person name="Li M.H."/>
            <person name="Liu K.W."/>
            <person name="Li Z."/>
            <person name="Lu H.C."/>
            <person name="Ye Q.L."/>
            <person name="Zhang D."/>
            <person name="Wang J.Y."/>
            <person name="Li Y.F."/>
            <person name="Zhong Z.M."/>
            <person name="Liu X."/>
            <person name="Yu X."/>
            <person name="Liu D.K."/>
            <person name="Tu X.D."/>
            <person name="Liu B."/>
            <person name="Hao Y."/>
            <person name="Liao X.Y."/>
            <person name="Jiang Y.T."/>
            <person name="Sun W.H."/>
            <person name="Chen J."/>
            <person name="Chen Y.Q."/>
            <person name="Ai Y."/>
            <person name="Zhai J.W."/>
            <person name="Wu S.S."/>
            <person name="Zhou Z."/>
            <person name="Hsiao Y.Y."/>
            <person name="Wu W.L."/>
            <person name="Chen Y.Y."/>
            <person name="Lin Y.F."/>
            <person name="Hsu J.L."/>
            <person name="Li C.Y."/>
            <person name="Wang Z.W."/>
            <person name="Zhao X."/>
            <person name="Zhong W.Y."/>
            <person name="Ma X.K."/>
            <person name="Ma L."/>
            <person name="Huang J."/>
            <person name="Chen G.Z."/>
            <person name="Huang M.Z."/>
            <person name="Huang L."/>
            <person name="Peng D.H."/>
            <person name="Luo Y.B."/>
            <person name="Zou S.Q."/>
            <person name="Chen S.P."/>
            <person name="Lan S."/>
            <person name="Tsai W.C."/>
            <person name="Van de Peer Y."/>
            <person name="Liu Z.J."/>
        </authorList>
    </citation>
    <scope>NUCLEOTIDE SEQUENCE [LARGE SCALE GENOMIC DNA]</scope>
    <source>
        <strain evidence="1">Lor288</strain>
    </source>
</reference>
<protein>
    <submittedName>
        <fullName evidence="1">Uncharacterized protein</fullName>
    </submittedName>
</protein>
<proteinExistence type="predicted"/>
<dbReference type="Proteomes" id="UP001412067">
    <property type="component" value="Unassembled WGS sequence"/>
</dbReference>
<sequence>MEKLSLTAENYGSVRRYFIQSLDDRMLSLDALEKLVWPNPPHQKNLVRGRCPRAPTGDAVPWTPARCPVSGTSAGGCRPRTPAVVGPRDVEGGSHFDSSKLTFDSIMYWRGWLSSLSHEYGAAISGIDNLFIGGALAARSVHTLPSWA</sequence>